<dbReference type="AlphaFoldDB" id="A0A8S1HD86"/>
<keyword evidence="2" id="KW-1185">Reference proteome</keyword>
<sequence>MTKNMHSTRSEVGRKRRAARHATCFMLMPDCSRDRRTETGQGRMMKVTTVTLDPTRAYKTKTNRTLRREAESAPRHSVSCHSCPSLIIVSQLPSHCPPLFYLFSLVILSDMR</sequence>
<dbReference type="Proteomes" id="UP000835052">
    <property type="component" value="Unassembled WGS sequence"/>
</dbReference>
<evidence type="ECO:0000313" key="2">
    <source>
        <dbReference type="Proteomes" id="UP000835052"/>
    </source>
</evidence>
<evidence type="ECO:0000313" key="1">
    <source>
        <dbReference type="EMBL" id="CAD6192258.1"/>
    </source>
</evidence>
<organism evidence="1 2">
    <name type="scientific">Caenorhabditis auriculariae</name>
    <dbReference type="NCBI Taxonomy" id="2777116"/>
    <lineage>
        <taxon>Eukaryota</taxon>
        <taxon>Metazoa</taxon>
        <taxon>Ecdysozoa</taxon>
        <taxon>Nematoda</taxon>
        <taxon>Chromadorea</taxon>
        <taxon>Rhabditida</taxon>
        <taxon>Rhabditina</taxon>
        <taxon>Rhabditomorpha</taxon>
        <taxon>Rhabditoidea</taxon>
        <taxon>Rhabditidae</taxon>
        <taxon>Peloderinae</taxon>
        <taxon>Caenorhabditis</taxon>
    </lineage>
</organism>
<comment type="caution">
    <text evidence="1">The sequence shown here is derived from an EMBL/GenBank/DDBJ whole genome shotgun (WGS) entry which is preliminary data.</text>
</comment>
<accession>A0A8S1HD86</accession>
<gene>
    <name evidence="1" type="ORF">CAUJ_LOCUS8177</name>
</gene>
<reference evidence="1" key="1">
    <citation type="submission" date="2020-10" db="EMBL/GenBank/DDBJ databases">
        <authorList>
            <person name="Kikuchi T."/>
        </authorList>
    </citation>
    <scope>NUCLEOTIDE SEQUENCE</scope>
    <source>
        <strain evidence="1">NKZ352</strain>
    </source>
</reference>
<dbReference type="EMBL" id="CAJGYM010000026">
    <property type="protein sequence ID" value="CAD6192258.1"/>
    <property type="molecule type" value="Genomic_DNA"/>
</dbReference>
<protein>
    <submittedName>
        <fullName evidence="1">Uncharacterized protein</fullName>
    </submittedName>
</protein>
<proteinExistence type="predicted"/>
<name>A0A8S1HD86_9PELO</name>